<dbReference type="Proteomes" id="UP000317010">
    <property type="component" value="Unassembled WGS sequence"/>
</dbReference>
<evidence type="ECO:0000313" key="3">
    <source>
        <dbReference type="Proteomes" id="UP000317010"/>
    </source>
</evidence>
<keyword evidence="3" id="KW-1185">Reference proteome</keyword>
<sequence length="1146" mass="119360">MANRVLLTLIVVLGFSNLTFAVPLTFDWNGVGTNWASSISWNETGGLGDYPGSGGRTTDIVRFGVTGLSYTNQPTLTASLTIGSIEFGGGIQTNGTHITVNGATLTVGTITQDINTTSASNTIFDYLQGTGTISAASITVGSGATTSGTFNFLLSDIATLNVSGNVTIISNVNKQNGSGFRLENGNMYLSGQVIFTTLSGITASNASYFTINTVAQAGGNTTPHLYLSNVNPLPSIPTPKASVNFYGDRGGTGTVTYTAANPVIYTTSTPGFGTGGGTIDTTKSSYDYLTIQGTGTATIGAGTTVGALKITGDLTTASPTVFNSSAATNTSIGGNWINTSTVTGSTGTTAVSGNITNSGTMTLSSGSTDVGGSLSNTSTFTTGSGNLQVDGSVSNTSALTLSSGNFTVQGSYTNSGTFTAGSGAVNFSGTSAQSLADNSSTGTTFNNVNFSGGGTKTMSGTGSFAVSSSGVLTMSAANTLQTGGILTLNSASTGSASVAAIPATSSITGTVNVQRYISGGSNSYRGYRFLSSPIYTASSGTNFYYSLAYLANFAPITGTSGTAGGLTKAGNPSMYLYRDNVVFTNATFNTGNFRGINAINNTPSYSIGIDYDGAFNLHSGTGFLFFYRGNLSNIATKYITTTVAEPNLFVSTGTLNQQAITVINWYTGLATLQYDSITGNAATYLGYNLVGNPYASSIDWTTYSKINSLAGIYAPGVNSTIYIYNEVAKVYATYNAGLGTNGGSNVIPSGQGFFVKASAALASLTFNEAAKTNAQVTGPTQSTGNTLLMSVINPNSRNNANATTNKSANKLQYLRLELAADSINKEETIVRFDNNAQNGFVVDEDSEYMIGNGEVSLSSMSADNVRLAINDIPLPKSSQTIKLKVTATANGQYTISKTELNNLPALFDVWLMDAYMKDSLDIKHNSTYKFNINRADTNSFGGNRFSLVIRQNPALMVHLLSFGATKAVTGDLILWTTENEANYTNFTVQRSVNNGKTFDAIGSFTSNSLSTYNYLDRAPVKGVNQYRLMMEDLNGNISYSSVVTILYDNANSVANNPISIYPNPAKGTLNLQITPINSSNSSTVTTTNAVYGIKIMSTSGALVKSVTTTQLSWQADISNLLPGTYVVQVVNNSNESVIGKGTFIKL</sequence>
<dbReference type="AlphaFoldDB" id="A0A562U3X5"/>
<evidence type="ECO:0000313" key="2">
    <source>
        <dbReference type="EMBL" id="TWJ00095.1"/>
    </source>
</evidence>
<name>A0A562U3X5_9SPHI</name>
<organism evidence="2 3">
    <name type="scientific">Mucilaginibacter frigoritolerans</name>
    <dbReference type="NCBI Taxonomy" id="652788"/>
    <lineage>
        <taxon>Bacteria</taxon>
        <taxon>Pseudomonadati</taxon>
        <taxon>Bacteroidota</taxon>
        <taxon>Sphingobacteriia</taxon>
        <taxon>Sphingobacteriales</taxon>
        <taxon>Sphingobacteriaceae</taxon>
        <taxon>Mucilaginibacter</taxon>
    </lineage>
</organism>
<dbReference type="RefSeq" id="WP_144912938.1">
    <property type="nucleotide sequence ID" value="NZ_VLLI01000006.1"/>
</dbReference>
<dbReference type="OrthoDB" id="101122at2"/>
<accession>A0A562U3X5</accession>
<reference evidence="2 3" key="1">
    <citation type="submission" date="2019-07" db="EMBL/GenBank/DDBJ databases">
        <title>Genomic Encyclopedia of Archaeal and Bacterial Type Strains, Phase II (KMG-II): from individual species to whole genera.</title>
        <authorList>
            <person name="Goeker M."/>
        </authorList>
    </citation>
    <scope>NUCLEOTIDE SEQUENCE [LARGE SCALE GENOMIC DNA]</scope>
    <source>
        <strain evidence="2 3">ATCC BAA-1854</strain>
    </source>
</reference>
<proteinExistence type="predicted"/>
<dbReference type="InterPro" id="IPR026444">
    <property type="entry name" value="Secre_tail"/>
</dbReference>
<gene>
    <name evidence="2" type="ORF">JN11_02510</name>
</gene>
<evidence type="ECO:0000259" key="1">
    <source>
        <dbReference type="Pfam" id="PF18962"/>
    </source>
</evidence>
<dbReference type="Pfam" id="PF18962">
    <property type="entry name" value="Por_Secre_tail"/>
    <property type="match status" value="1"/>
</dbReference>
<protein>
    <recommendedName>
        <fullName evidence="1">Secretion system C-terminal sorting domain-containing protein</fullName>
    </recommendedName>
</protein>
<feature type="domain" description="Secretion system C-terminal sorting" evidence="1">
    <location>
        <begin position="1060"/>
        <end position="1137"/>
    </location>
</feature>
<dbReference type="EMBL" id="VLLI01000006">
    <property type="protein sequence ID" value="TWJ00095.1"/>
    <property type="molecule type" value="Genomic_DNA"/>
</dbReference>
<dbReference type="NCBIfam" id="TIGR04183">
    <property type="entry name" value="Por_Secre_tail"/>
    <property type="match status" value="1"/>
</dbReference>
<comment type="caution">
    <text evidence="2">The sequence shown here is derived from an EMBL/GenBank/DDBJ whole genome shotgun (WGS) entry which is preliminary data.</text>
</comment>